<keyword evidence="3" id="KW-0808">Transferase</keyword>
<evidence type="ECO:0000256" key="2">
    <source>
        <dbReference type="ARBA" id="ARBA00007353"/>
    </source>
</evidence>
<evidence type="ECO:0000256" key="4">
    <source>
        <dbReference type="ARBA" id="ARBA00022723"/>
    </source>
</evidence>
<feature type="region of interest" description="Disordered" evidence="10">
    <location>
        <begin position="223"/>
        <end position="258"/>
    </location>
</feature>
<dbReference type="Gene3D" id="3.60.140.10">
    <property type="entry name" value="CNF1/YfiH-like putative cysteine hydrolases"/>
    <property type="match status" value="1"/>
</dbReference>
<dbReference type="PANTHER" id="PTHR30616">
    <property type="entry name" value="UNCHARACTERIZED PROTEIN YFIH"/>
    <property type="match status" value="1"/>
</dbReference>
<evidence type="ECO:0000256" key="3">
    <source>
        <dbReference type="ARBA" id="ARBA00022679"/>
    </source>
</evidence>
<comment type="catalytic activity">
    <reaction evidence="8">
        <text>adenosine + phosphate = alpha-D-ribose 1-phosphate + adenine</text>
        <dbReference type="Rhea" id="RHEA:27642"/>
        <dbReference type="ChEBI" id="CHEBI:16335"/>
        <dbReference type="ChEBI" id="CHEBI:16708"/>
        <dbReference type="ChEBI" id="CHEBI:43474"/>
        <dbReference type="ChEBI" id="CHEBI:57720"/>
        <dbReference type="EC" id="2.4.2.1"/>
    </reaction>
    <physiologicalReaction direction="left-to-right" evidence="8">
        <dbReference type="Rhea" id="RHEA:27643"/>
    </physiologicalReaction>
</comment>
<evidence type="ECO:0000256" key="5">
    <source>
        <dbReference type="ARBA" id="ARBA00022801"/>
    </source>
</evidence>
<accession>A0A518BEX8</accession>
<dbReference type="KEGG" id="pbap:Pla133_05080"/>
<dbReference type="GO" id="GO:0016787">
    <property type="term" value="F:hydrolase activity"/>
    <property type="evidence" value="ECO:0007669"/>
    <property type="project" value="UniProtKB-KW"/>
</dbReference>
<dbReference type="PANTHER" id="PTHR30616:SF2">
    <property type="entry name" value="PURINE NUCLEOSIDE PHOSPHORYLASE LACC1"/>
    <property type="match status" value="1"/>
</dbReference>
<gene>
    <name evidence="11" type="primary">yfiH</name>
    <name evidence="11" type="ORF">Pla133_05080</name>
</gene>
<keyword evidence="5" id="KW-0378">Hydrolase</keyword>
<evidence type="ECO:0000256" key="10">
    <source>
        <dbReference type="SAM" id="MobiDB-lite"/>
    </source>
</evidence>
<dbReference type="InterPro" id="IPR003730">
    <property type="entry name" value="Cu_polyphenol_OxRdtase"/>
</dbReference>
<evidence type="ECO:0000256" key="1">
    <source>
        <dbReference type="ARBA" id="ARBA00000553"/>
    </source>
</evidence>
<dbReference type="Proteomes" id="UP000316921">
    <property type="component" value="Chromosome"/>
</dbReference>
<dbReference type="GO" id="GO:0005507">
    <property type="term" value="F:copper ion binding"/>
    <property type="evidence" value="ECO:0007669"/>
    <property type="project" value="TreeGrafter"/>
</dbReference>
<evidence type="ECO:0000256" key="8">
    <source>
        <dbReference type="ARBA" id="ARBA00048968"/>
    </source>
</evidence>
<reference evidence="11 12" key="1">
    <citation type="submission" date="2019-02" db="EMBL/GenBank/DDBJ databases">
        <title>Deep-cultivation of Planctomycetes and their phenomic and genomic characterization uncovers novel biology.</title>
        <authorList>
            <person name="Wiegand S."/>
            <person name="Jogler M."/>
            <person name="Boedeker C."/>
            <person name="Pinto D."/>
            <person name="Vollmers J."/>
            <person name="Rivas-Marin E."/>
            <person name="Kohn T."/>
            <person name="Peeters S.H."/>
            <person name="Heuer A."/>
            <person name="Rast P."/>
            <person name="Oberbeckmann S."/>
            <person name="Bunk B."/>
            <person name="Jeske O."/>
            <person name="Meyerdierks A."/>
            <person name="Storesund J.E."/>
            <person name="Kallscheuer N."/>
            <person name="Luecker S."/>
            <person name="Lage O.M."/>
            <person name="Pohl T."/>
            <person name="Merkel B.J."/>
            <person name="Hornburger P."/>
            <person name="Mueller R.-W."/>
            <person name="Bruemmer F."/>
            <person name="Labrenz M."/>
            <person name="Spormann A.M."/>
            <person name="Op den Camp H."/>
            <person name="Overmann J."/>
            <person name="Amann R."/>
            <person name="Jetten M.S.M."/>
            <person name="Mascher T."/>
            <person name="Medema M.H."/>
            <person name="Devos D.P."/>
            <person name="Kaster A.-K."/>
            <person name="Ovreas L."/>
            <person name="Rohde M."/>
            <person name="Galperin M.Y."/>
            <person name="Jogler C."/>
        </authorList>
    </citation>
    <scope>NUCLEOTIDE SEQUENCE [LARGE SCALE GENOMIC DNA]</scope>
    <source>
        <strain evidence="11 12">Pla133</strain>
    </source>
</reference>
<comment type="catalytic activity">
    <reaction evidence="1">
        <text>inosine + phosphate = alpha-D-ribose 1-phosphate + hypoxanthine</text>
        <dbReference type="Rhea" id="RHEA:27646"/>
        <dbReference type="ChEBI" id="CHEBI:17368"/>
        <dbReference type="ChEBI" id="CHEBI:17596"/>
        <dbReference type="ChEBI" id="CHEBI:43474"/>
        <dbReference type="ChEBI" id="CHEBI:57720"/>
        <dbReference type="EC" id="2.4.2.1"/>
    </reaction>
    <physiologicalReaction direction="left-to-right" evidence="1">
        <dbReference type="Rhea" id="RHEA:27647"/>
    </physiologicalReaction>
</comment>
<evidence type="ECO:0000256" key="7">
    <source>
        <dbReference type="ARBA" id="ARBA00047989"/>
    </source>
</evidence>
<comment type="catalytic activity">
    <reaction evidence="7">
        <text>adenosine + H2O + H(+) = inosine + NH4(+)</text>
        <dbReference type="Rhea" id="RHEA:24408"/>
        <dbReference type="ChEBI" id="CHEBI:15377"/>
        <dbReference type="ChEBI" id="CHEBI:15378"/>
        <dbReference type="ChEBI" id="CHEBI:16335"/>
        <dbReference type="ChEBI" id="CHEBI:17596"/>
        <dbReference type="ChEBI" id="CHEBI:28938"/>
        <dbReference type="EC" id="3.5.4.4"/>
    </reaction>
    <physiologicalReaction direction="left-to-right" evidence="7">
        <dbReference type="Rhea" id="RHEA:24409"/>
    </physiologicalReaction>
</comment>
<dbReference type="EMBL" id="CP036287">
    <property type="protein sequence ID" value="QDU65443.1"/>
    <property type="molecule type" value="Genomic_DNA"/>
</dbReference>
<keyword evidence="6" id="KW-0862">Zinc</keyword>
<protein>
    <submittedName>
        <fullName evidence="11">Laccase domain protein YfiH</fullName>
    </submittedName>
</protein>
<comment type="similarity">
    <text evidence="2">Belongs to the purine nucleoside phosphorylase YfiH/LACC1 family.</text>
</comment>
<dbReference type="CDD" id="cd16833">
    <property type="entry name" value="YfiH"/>
    <property type="match status" value="1"/>
</dbReference>
<dbReference type="InterPro" id="IPR038371">
    <property type="entry name" value="Cu_polyphenol_OxRdtase_sf"/>
</dbReference>
<comment type="catalytic activity">
    <reaction evidence="9">
        <text>S-methyl-5'-thioadenosine + phosphate = 5-(methylsulfanyl)-alpha-D-ribose 1-phosphate + adenine</text>
        <dbReference type="Rhea" id="RHEA:11852"/>
        <dbReference type="ChEBI" id="CHEBI:16708"/>
        <dbReference type="ChEBI" id="CHEBI:17509"/>
        <dbReference type="ChEBI" id="CHEBI:43474"/>
        <dbReference type="ChEBI" id="CHEBI:58533"/>
        <dbReference type="EC" id="2.4.2.28"/>
    </reaction>
    <physiologicalReaction direction="left-to-right" evidence="9">
        <dbReference type="Rhea" id="RHEA:11853"/>
    </physiologicalReaction>
</comment>
<dbReference type="AlphaFoldDB" id="A0A518BEX8"/>
<keyword evidence="4" id="KW-0479">Metal-binding</keyword>
<keyword evidence="12" id="KW-1185">Reference proteome</keyword>
<sequence length="258" mass="26617">MHSSGLVGYRSAVLAGHGVPHLFTTRVGVGGDELCVGSLSDRDHRALRELAGADPGVGLDWLRQVHGARVQRVDEPDPAGDDAGDALISARPERMVLVYTADCVPILIASDGGARVAAVHAGWRGLVAGVIPAALDALGGSEPVAAIGPCLGGARAEMGPEVLEQFERADLGAALIGGEALPAGRGRVELRLAAELQLRRAGVASIDVSDRCTWTHADELHSHRRDVTHGQRPRAGRLGAMVAPTPRGGARPVAATLG</sequence>
<dbReference type="InterPro" id="IPR011324">
    <property type="entry name" value="Cytotoxic_necrot_fac-like_cat"/>
</dbReference>
<dbReference type="Pfam" id="PF02578">
    <property type="entry name" value="Cu-oxidase_4"/>
    <property type="match status" value="1"/>
</dbReference>
<proteinExistence type="inferred from homology"/>
<dbReference type="GO" id="GO:0017061">
    <property type="term" value="F:S-methyl-5-thioadenosine phosphorylase activity"/>
    <property type="evidence" value="ECO:0007669"/>
    <property type="project" value="UniProtKB-EC"/>
</dbReference>
<evidence type="ECO:0000256" key="6">
    <source>
        <dbReference type="ARBA" id="ARBA00022833"/>
    </source>
</evidence>
<organism evidence="11 12">
    <name type="scientific">Engelhardtia mirabilis</name>
    <dbReference type="NCBI Taxonomy" id="2528011"/>
    <lineage>
        <taxon>Bacteria</taxon>
        <taxon>Pseudomonadati</taxon>
        <taxon>Planctomycetota</taxon>
        <taxon>Planctomycetia</taxon>
        <taxon>Planctomycetia incertae sedis</taxon>
        <taxon>Engelhardtia</taxon>
    </lineage>
</organism>
<evidence type="ECO:0000313" key="11">
    <source>
        <dbReference type="EMBL" id="QDU65443.1"/>
    </source>
</evidence>
<dbReference type="SUPFAM" id="SSF64438">
    <property type="entry name" value="CNF1/YfiH-like putative cysteine hydrolases"/>
    <property type="match status" value="1"/>
</dbReference>
<evidence type="ECO:0000313" key="12">
    <source>
        <dbReference type="Proteomes" id="UP000316921"/>
    </source>
</evidence>
<evidence type="ECO:0000256" key="9">
    <source>
        <dbReference type="ARBA" id="ARBA00049893"/>
    </source>
</evidence>
<name>A0A518BEX8_9BACT</name>